<proteinExistence type="predicted"/>
<evidence type="ECO:0000313" key="1">
    <source>
        <dbReference type="EMBL" id="NGO55792.1"/>
    </source>
</evidence>
<dbReference type="EMBL" id="JAAKZF010000132">
    <property type="protein sequence ID" value="NGO55792.1"/>
    <property type="molecule type" value="Genomic_DNA"/>
</dbReference>
<accession>A0A6G4WLU7</accession>
<protein>
    <submittedName>
        <fullName evidence="1">Uncharacterized protein</fullName>
    </submittedName>
</protein>
<sequence length="121" mass="13347">MAICFSAAGCVTYTGSGDTWFGKDQALAESNAMNRKGMAPVSIDCRMEDASGPERPIYSTRIKYAANPNRNRWRYGVGEADEMQVYANDAAREKLKLVMRKRMVDAKSGKKASCAIWRGPA</sequence>
<reference evidence="1 2" key="1">
    <citation type="submission" date="2020-02" db="EMBL/GenBank/DDBJ databases">
        <title>Genome sequence of strain CCNWXJ40-4.</title>
        <authorList>
            <person name="Gao J."/>
            <person name="Sun J."/>
        </authorList>
    </citation>
    <scope>NUCLEOTIDE SEQUENCE [LARGE SCALE GENOMIC DNA]</scope>
    <source>
        <strain evidence="1 2">CCNWXJ 40-4</strain>
    </source>
</reference>
<dbReference type="Proteomes" id="UP001642900">
    <property type="component" value="Unassembled WGS sequence"/>
</dbReference>
<evidence type="ECO:0000313" key="2">
    <source>
        <dbReference type="Proteomes" id="UP001642900"/>
    </source>
</evidence>
<dbReference type="AlphaFoldDB" id="A0A6G4WLU7"/>
<dbReference type="RefSeq" id="WP_165034135.1">
    <property type="nucleotide sequence ID" value="NZ_JAAKZF010000132.1"/>
</dbReference>
<comment type="caution">
    <text evidence="1">The sequence shown here is derived from an EMBL/GenBank/DDBJ whole genome shotgun (WGS) entry which is preliminary data.</text>
</comment>
<name>A0A6G4WLU7_9HYPH</name>
<gene>
    <name evidence="1" type="ORF">G6N73_33080</name>
</gene>
<keyword evidence="2" id="KW-1185">Reference proteome</keyword>
<organism evidence="1 2">
    <name type="scientific">Allomesorhizobium camelthorni</name>
    <dbReference type="NCBI Taxonomy" id="475069"/>
    <lineage>
        <taxon>Bacteria</taxon>
        <taxon>Pseudomonadati</taxon>
        <taxon>Pseudomonadota</taxon>
        <taxon>Alphaproteobacteria</taxon>
        <taxon>Hyphomicrobiales</taxon>
        <taxon>Phyllobacteriaceae</taxon>
        <taxon>Allomesorhizobium</taxon>
    </lineage>
</organism>